<evidence type="ECO:0000259" key="1">
    <source>
        <dbReference type="Pfam" id="PF01936"/>
    </source>
</evidence>
<dbReference type="Gene3D" id="3.40.50.1010">
    <property type="entry name" value="5'-nuclease"/>
    <property type="match status" value="1"/>
</dbReference>
<dbReference type="InterPro" id="IPR021139">
    <property type="entry name" value="NYN"/>
</dbReference>
<dbReference type="AlphaFoldDB" id="A0A841G998"/>
<organism evidence="2 3">
    <name type="scientific">Tolumonas osonensis</name>
    <dbReference type="NCBI Taxonomy" id="675874"/>
    <lineage>
        <taxon>Bacteria</taxon>
        <taxon>Pseudomonadati</taxon>
        <taxon>Pseudomonadota</taxon>
        <taxon>Gammaproteobacteria</taxon>
        <taxon>Aeromonadales</taxon>
        <taxon>Aeromonadaceae</taxon>
        <taxon>Tolumonas</taxon>
    </lineage>
</organism>
<evidence type="ECO:0000313" key="2">
    <source>
        <dbReference type="EMBL" id="MBB6054499.1"/>
    </source>
</evidence>
<comment type="caution">
    <text evidence="2">The sequence shown here is derived from an EMBL/GenBank/DDBJ whole genome shotgun (WGS) entry which is preliminary data.</text>
</comment>
<dbReference type="PANTHER" id="PTHR35811:SF1">
    <property type="entry name" value="HTH OST-TYPE DOMAIN-CONTAINING PROTEIN"/>
    <property type="match status" value="1"/>
</dbReference>
<dbReference type="Proteomes" id="UP000585721">
    <property type="component" value="Unassembled WGS sequence"/>
</dbReference>
<dbReference type="GO" id="GO:0004540">
    <property type="term" value="F:RNA nuclease activity"/>
    <property type="evidence" value="ECO:0007669"/>
    <property type="project" value="InterPro"/>
</dbReference>
<dbReference type="RefSeq" id="WP_188025296.1">
    <property type="nucleotide sequence ID" value="NZ_JACHGR010000001.1"/>
</dbReference>
<evidence type="ECO:0000313" key="3">
    <source>
        <dbReference type="Proteomes" id="UP000585721"/>
    </source>
</evidence>
<keyword evidence="3" id="KW-1185">Reference proteome</keyword>
<feature type="domain" description="NYN" evidence="1">
    <location>
        <begin position="7"/>
        <end position="146"/>
    </location>
</feature>
<sequence length="240" mass="27522">MKKQNFNIAVYIDMENVSSSDFILEDLMNALLSTDDGLNCIFAIKSAYGNQSISKKTLKEQIINHNFTILDTPKIGTEKNRADLFISMDAFETLYLGNPQIDRYCFLTSDSDFTVIGDRLRKFGKEVWLVCKRKDKDRAILAKSFDNLLFLEDFSHKNSIKIDNEIERLFVAAIKNINRDKLPNNVSIANSGMKVLDPSFDISKTEYKVFMNLIREMGTKGYIKYEILPSGLNRLTEILI</sequence>
<dbReference type="EMBL" id="JACHGR010000001">
    <property type="protein sequence ID" value="MBB6054499.1"/>
    <property type="molecule type" value="Genomic_DNA"/>
</dbReference>
<name>A0A841G998_9GAMM</name>
<accession>A0A841G998</accession>
<reference evidence="2 3" key="1">
    <citation type="submission" date="2020-08" db="EMBL/GenBank/DDBJ databases">
        <title>Genomic Encyclopedia of Type Strains, Phase IV (KMG-IV): sequencing the most valuable type-strain genomes for metagenomic binning, comparative biology and taxonomic classification.</title>
        <authorList>
            <person name="Goeker M."/>
        </authorList>
    </citation>
    <scope>NUCLEOTIDE SEQUENCE [LARGE SCALE GENOMIC DNA]</scope>
    <source>
        <strain evidence="2 3">DSM 22975</strain>
    </source>
</reference>
<dbReference type="Pfam" id="PF01936">
    <property type="entry name" value="NYN"/>
    <property type="match status" value="1"/>
</dbReference>
<protein>
    <submittedName>
        <fullName evidence="2">Uncharacterized LabA/DUF88 family protein</fullName>
    </submittedName>
</protein>
<dbReference type="PANTHER" id="PTHR35811">
    <property type="entry name" value="SLR1870 PROTEIN"/>
    <property type="match status" value="1"/>
</dbReference>
<gene>
    <name evidence="2" type="ORF">HNR75_000364</name>
</gene>
<proteinExistence type="predicted"/>